<evidence type="ECO:0000256" key="1">
    <source>
        <dbReference type="SAM" id="SignalP"/>
    </source>
</evidence>
<proteinExistence type="predicted"/>
<organism evidence="2 3">
    <name type="scientific">Lysobacter gummosus</name>
    <dbReference type="NCBI Taxonomy" id="262324"/>
    <lineage>
        <taxon>Bacteria</taxon>
        <taxon>Pseudomonadati</taxon>
        <taxon>Pseudomonadota</taxon>
        <taxon>Gammaproteobacteria</taxon>
        <taxon>Lysobacterales</taxon>
        <taxon>Lysobacteraceae</taxon>
        <taxon>Lysobacter</taxon>
    </lineage>
</organism>
<evidence type="ECO:0000313" key="3">
    <source>
        <dbReference type="Proteomes" id="UP000829194"/>
    </source>
</evidence>
<keyword evidence="1" id="KW-0732">Signal</keyword>
<name>A0ABY3XHM9_9GAMM</name>
<evidence type="ECO:0000313" key="2">
    <source>
        <dbReference type="EMBL" id="UNP31130.1"/>
    </source>
</evidence>
<feature type="chain" id="PRO_5045660858" evidence="1">
    <location>
        <begin position="27"/>
        <end position="64"/>
    </location>
</feature>
<dbReference type="Proteomes" id="UP000829194">
    <property type="component" value="Chromosome"/>
</dbReference>
<dbReference type="RefSeq" id="WP_148648792.1">
    <property type="nucleotide sequence ID" value="NZ_CP011131.1"/>
</dbReference>
<sequence length="64" mass="6746">MLRKKVAILAVCAFAFGIGLATSAVAACNNTCRLGCERAHDTCTGSGCELAYIQCYRRCGCVLP</sequence>
<protein>
    <submittedName>
        <fullName evidence="2">Uncharacterized protein</fullName>
    </submittedName>
</protein>
<reference evidence="2 3" key="1">
    <citation type="submission" date="2022-03" db="EMBL/GenBank/DDBJ databases">
        <title>Complete genome sequence of Lysobacter capsici VKM B-2533 and Lysobacter gummosus 10.1.1, promising sources of lytic agents.</title>
        <authorList>
            <person name="Tarlachkov S.V."/>
            <person name="Kudryakova I.V."/>
            <person name="Afoshin A.S."/>
            <person name="Leontyevskaya E.A."/>
            <person name="Leontyevskaya N.V."/>
        </authorList>
    </citation>
    <scope>NUCLEOTIDE SEQUENCE [LARGE SCALE GENOMIC DNA]</scope>
    <source>
        <strain evidence="2 3">10.1.1</strain>
    </source>
</reference>
<gene>
    <name evidence="2" type="ORF">MOV92_07750</name>
</gene>
<keyword evidence="3" id="KW-1185">Reference proteome</keyword>
<feature type="signal peptide" evidence="1">
    <location>
        <begin position="1"/>
        <end position="26"/>
    </location>
</feature>
<dbReference type="PROSITE" id="PS51257">
    <property type="entry name" value="PROKAR_LIPOPROTEIN"/>
    <property type="match status" value="1"/>
</dbReference>
<accession>A0ABY3XHM9</accession>
<dbReference type="EMBL" id="CP093547">
    <property type="protein sequence ID" value="UNP31130.1"/>
    <property type="molecule type" value="Genomic_DNA"/>
</dbReference>